<sequence>MSLLDKSAILAAGDLPTEEIHVPEWGGTVRLRGLSGAERSRLEATMIASKGQSVNVRTEALRTLRERLLALCLVDANDNRLFTDDEISELGRKSGAVLQRLFERAQQLSGMGQDDAEEMTGESAGGPSEGSASA</sequence>
<accession>A0ABU2H319</accession>
<protein>
    <recommendedName>
        <fullName evidence="4">Tail assembly chaperone</fullName>
    </recommendedName>
</protein>
<evidence type="ECO:0000313" key="3">
    <source>
        <dbReference type="Proteomes" id="UP001250214"/>
    </source>
</evidence>
<feature type="region of interest" description="Disordered" evidence="1">
    <location>
        <begin position="108"/>
        <end position="134"/>
    </location>
</feature>
<evidence type="ECO:0008006" key="4">
    <source>
        <dbReference type="Google" id="ProtNLM"/>
    </source>
</evidence>
<dbReference type="Gene3D" id="3.30.2220.20">
    <property type="entry name" value="Phage tail assembly chaperone gp13-like"/>
    <property type="match status" value="1"/>
</dbReference>
<dbReference type="Proteomes" id="UP001250214">
    <property type="component" value="Unassembled WGS sequence"/>
</dbReference>
<name>A0ABU2H319_9ACTN</name>
<dbReference type="RefSeq" id="WP_310911148.1">
    <property type="nucleotide sequence ID" value="NZ_JAVLVT010000001.1"/>
</dbReference>
<reference evidence="3" key="1">
    <citation type="submission" date="2023-07" db="EMBL/GenBank/DDBJ databases">
        <title>Novel species in the genus Lipingzhangella isolated from Sambhar Salt Lake.</title>
        <authorList>
            <person name="Jiya N."/>
            <person name="Kajale S."/>
            <person name="Sharma A."/>
        </authorList>
    </citation>
    <scope>NUCLEOTIDE SEQUENCE [LARGE SCALE GENOMIC DNA]</scope>
    <source>
        <strain evidence="3">LS1_29</strain>
    </source>
</reference>
<comment type="caution">
    <text evidence="2">The sequence shown here is derived from an EMBL/GenBank/DDBJ whole genome shotgun (WGS) entry which is preliminary data.</text>
</comment>
<organism evidence="2 3">
    <name type="scientific">Lipingzhangella rawalii</name>
    <dbReference type="NCBI Taxonomy" id="2055835"/>
    <lineage>
        <taxon>Bacteria</taxon>
        <taxon>Bacillati</taxon>
        <taxon>Actinomycetota</taxon>
        <taxon>Actinomycetes</taxon>
        <taxon>Streptosporangiales</taxon>
        <taxon>Nocardiopsidaceae</taxon>
        <taxon>Lipingzhangella</taxon>
    </lineage>
</organism>
<keyword evidence="3" id="KW-1185">Reference proteome</keyword>
<proteinExistence type="predicted"/>
<dbReference type="EMBL" id="JAVLVT010000001">
    <property type="protein sequence ID" value="MDS1269691.1"/>
    <property type="molecule type" value="Genomic_DNA"/>
</dbReference>
<evidence type="ECO:0000256" key="1">
    <source>
        <dbReference type="SAM" id="MobiDB-lite"/>
    </source>
</evidence>
<gene>
    <name evidence="2" type="ORF">RIF23_05225</name>
</gene>
<dbReference type="InterPro" id="IPR038556">
    <property type="entry name" value="TAC_Gp13-like_sf"/>
</dbReference>
<evidence type="ECO:0000313" key="2">
    <source>
        <dbReference type="EMBL" id="MDS1269691.1"/>
    </source>
</evidence>